<keyword evidence="4" id="KW-1185">Reference proteome</keyword>
<reference evidence="2" key="2">
    <citation type="submission" date="2017-06" db="EMBL/GenBank/DDBJ databases">
        <title>WGS assembly of Brachypodium distachyon.</title>
        <authorList>
            <consortium name="The International Brachypodium Initiative"/>
            <person name="Lucas S."/>
            <person name="Harmon-Smith M."/>
            <person name="Lail K."/>
            <person name="Tice H."/>
            <person name="Grimwood J."/>
            <person name="Bruce D."/>
            <person name="Barry K."/>
            <person name="Shu S."/>
            <person name="Lindquist E."/>
            <person name="Wang M."/>
            <person name="Pitluck S."/>
            <person name="Vogel J.P."/>
            <person name="Garvin D.F."/>
            <person name="Mockler T.C."/>
            <person name="Schmutz J."/>
            <person name="Rokhsar D."/>
            <person name="Bevan M.W."/>
        </authorList>
    </citation>
    <scope>NUCLEOTIDE SEQUENCE</scope>
    <source>
        <strain evidence="2">Bd21</strain>
    </source>
</reference>
<dbReference type="AlphaFoldDB" id="A0A0Q3H759"/>
<gene>
    <name evidence="2" type="ORF">BRADI_1g45015v3</name>
</gene>
<proteinExistence type="predicted"/>
<organism evidence="2">
    <name type="scientific">Brachypodium distachyon</name>
    <name type="common">Purple false brome</name>
    <name type="synonym">Trachynia distachya</name>
    <dbReference type="NCBI Taxonomy" id="15368"/>
    <lineage>
        <taxon>Eukaryota</taxon>
        <taxon>Viridiplantae</taxon>
        <taxon>Streptophyta</taxon>
        <taxon>Embryophyta</taxon>
        <taxon>Tracheophyta</taxon>
        <taxon>Spermatophyta</taxon>
        <taxon>Magnoliopsida</taxon>
        <taxon>Liliopsida</taxon>
        <taxon>Poales</taxon>
        <taxon>Poaceae</taxon>
        <taxon>BOP clade</taxon>
        <taxon>Pooideae</taxon>
        <taxon>Stipodae</taxon>
        <taxon>Brachypodieae</taxon>
        <taxon>Brachypodium</taxon>
    </lineage>
</organism>
<evidence type="ECO:0000313" key="3">
    <source>
        <dbReference type="EnsemblPlants" id="KQK18832"/>
    </source>
</evidence>
<sequence length="113" mass="12249">MPKIHGRCTSPCPSTATGCRSATTSTTAWIRRRPLSWDHGAAGAATRCTVVDPKLSRHTVAPSRRRTRGTGSEGWNRGRGIGEGESRAGMKSRATIRREGGRRRERGPQRAAP</sequence>
<dbReference type="InParanoid" id="A0A0Q3H759"/>
<feature type="region of interest" description="Disordered" evidence="1">
    <location>
        <begin position="54"/>
        <end position="113"/>
    </location>
</feature>
<evidence type="ECO:0000256" key="1">
    <source>
        <dbReference type="SAM" id="MobiDB-lite"/>
    </source>
</evidence>
<dbReference type="PROSITE" id="PS51257">
    <property type="entry name" value="PROKAR_LIPOPROTEIN"/>
    <property type="match status" value="1"/>
</dbReference>
<evidence type="ECO:0000313" key="2">
    <source>
        <dbReference type="EMBL" id="KQK18832.1"/>
    </source>
</evidence>
<evidence type="ECO:0000313" key="4">
    <source>
        <dbReference type="Proteomes" id="UP000008810"/>
    </source>
</evidence>
<dbReference type="Gramene" id="KQK18832">
    <property type="protein sequence ID" value="KQK18832"/>
    <property type="gene ID" value="BRADI_1g45015v3"/>
</dbReference>
<dbReference type="EnsemblPlants" id="KQK18832">
    <property type="protein sequence ID" value="KQK18832"/>
    <property type="gene ID" value="BRADI_1g45015v3"/>
</dbReference>
<feature type="region of interest" description="Disordered" evidence="1">
    <location>
        <begin position="1"/>
        <end position="21"/>
    </location>
</feature>
<reference evidence="3" key="3">
    <citation type="submission" date="2018-08" db="UniProtKB">
        <authorList>
            <consortium name="EnsemblPlants"/>
        </authorList>
    </citation>
    <scope>IDENTIFICATION</scope>
    <source>
        <strain evidence="3">cv. Bd21</strain>
    </source>
</reference>
<dbReference type="EMBL" id="CM000880">
    <property type="protein sequence ID" value="KQK18832.1"/>
    <property type="molecule type" value="Genomic_DNA"/>
</dbReference>
<dbReference type="Proteomes" id="UP000008810">
    <property type="component" value="Chromosome 1"/>
</dbReference>
<protein>
    <submittedName>
        <fullName evidence="2 3">Uncharacterized protein</fullName>
    </submittedName>
</protein>
<reference evidence="2 3" key="1">
    <citation type="journal article" date="2010" name="Nature">
        <title>Genome sequencing and analysis of the model grass Brachypodium distachyon.</title>
        <authorList>
            <consortium name="International Brachypodium Initiative"/>
        </authorList>
    </citation>
    <scope>NUCLEOTIDE SEQUENCE [LARGE SCALE GENOMIC DNA]</scope>
    <source>
        <strain evidence="2 3">Bd21</strain>
    </source>
</reference>
<accession>A0A0Q3H759</accession>
<feature type="compositionally biased region" description="Polar residues" evidence="1">
    <location>
        <begin position="11"/>
        <end position="21"/>
    </location>
</feature>
<name>A0A0Q3H759_BRADI</name>